<feature type="compositionally biased region" description="Low complexity" evidence="1">
    <location>
        <begin position="72"/>
        <end position="88"/>
    </location>
</feature>
<proteinExistence type="predicted"/>
<evidence type="ECO:0000313" key="2">
    <source>
        <dbReference type="EMBL" id="NER29859.1"/>
    </source>
</evidence>
<dbReference type="EMBL" id="JAAHFQ010000443">
    <property type="protein sequence ID" value="NER29859.1"/>
    <property type="molecule type" value="Genomic_DNA"/>
</dbReference>
<feature type="non-terminal residue" evidence="2">
    <location>
        <position position="1"/>
    </location>
</feature>
<evidence type="ECO:0000256" key="1">
    <source>
        <dbReference type="SAM" id="MobiDB-lite"/>
    </source>
</evidence>
<feature type="region of interest" description="Disordered" evidence="1">
    <location>
        <begin position="72"/>
        <end position="97"/>
    </location>
</feature>
<comment type="caution">
    <text evidence="2">The sequence shown here is derived from an EMBL/GenBank/DDBJ whole genome shotgun (WGS) entry which is preliminary data.</text>
</comment>
<name>A0A6B3N9U5_9CYAN</name>
<sequence length="279" mass="30133">SGRHPFGEAFKVAVWDVEETTGTVDTALFFRICARNAFVDLGCTPYYLGPIPWMSYREGVLDKMFLGAVDSSSSNSSSPSTPTGVSNTASESTFAQKKTTVTQTTNNCQKSAHGVVLDALSEALSGIAGNYDSVGKWTCDEAGNCGRGLGSHQFISYRDDVRKLISSKPGGKEYLAKVDRGAGISGEEMLLYFPAADQDALFQQDLTALLDQAAKQTDPTTEQLFTGKRLVERVAQMHFGGLAIPIDSEVSDVYEKLTVKGYGKKATDFYQESLTSMSC</sequence>
<dbReference type="AlphaFoldDB" id="A0A6B3N9U5"/>
<gene>
    <name evidence="2" type="ORF">F6J89_20125</name>
</gene>
<organism evidence="2">
    <name type="scientific">Symploca sp. SIO1C4</name>
    <dbReference type="NCBI Taxonomy" id="2607765"/>
    <lineage>
        <taxon>Bacteria</taxon>
        <taxon>Bacillati</taxon>
        <taxon>Cyanobacteriota</taxon>
        <taxon>Cyanophyceae</taxon>
        <taxon>Coleofasciculales</taxon>
        <taxon>Coleofasciculaceae</taxon>
        <taxon>Symploca</taxon>
    </lineage>
</organism>
<protein>
    <submittedName>
        <fullName evidence="2">Uncharacterized protein</fullName>
    </submittedName>
</protein>
<reference evidence="2" key="1">
    <citation type="submission" date="2019-11" db="EMBL/GenBank/DDBJ databases">
        <title>Genomic insights into an expanded diversity of filamentous marine cyanobacteria reveals the extraordinary biosynthetic potential of Moorea and Okeania.</title>
        <authorList>
            <person name="Ferreira Leao T."/>
            <person name="Wang M."/>
            <person name="Moss N."/>
            <person name="Da Silva R."/>
            <person name="Sanders J."/>
            <person name="Nurk S."/>
            <person name="Gurevich A."/>
            <person name="Humphrey G."/>
            <person name="Reher R."/>
            <person name="Zhu Q."/>
            <person name="Belda-Ferre P."/>
            <person name="Glukhov E."/>
            <person name="Rex R."/>
            <person name="Dorrestein P.C."/>
            <person name="Knight R."/>
            <person name="Pevzner P."/>
            <person name="Gerwick W.H."/>
            <person name="Gerwick L."/>
        </authorList>
    </citation>
    <scope>NUCLEOTIDE SEQUENCE</scope>
    <source>
        <strain evidence="2">SIO1C4</strain>
    </source>
</reference>
<accession>A0A6B3N9U5</accession>